<name>A0ABT0N5K3_9GAMM</name>
<dbReference type="InterPro" id="IPR005511">
    <property type="entry name" value="SMP-30"/>
</dbReference>
<dbReference type="PANTHER" id="PTHR10907:SF47">
    <property type="entry name" value="REGUCALCIN"/>
    <property type="match status" value="1"/>
</dbReference>
<evidence type="ECO:0000259" key="2">
    <source>
        <dbReference type="Pfam" id="PF08450"/>
    </source>
</evidence>
<dbReference type="InterPro" id="IPR011042">
    <property type="entry name" value="6-blade_b-propeller_TolB-like"/>
</dbReference>
<dbReference type="Pfam" id="PF08450">
    <property type="entry name" value="SGL"/>
    <property type="match status" value="1"/>
</dbReference>
<evidence type="ECO:0000313" key="4">
    <source>
        <dbReference type="Proteomes" id="UP001202831"/>
    </source>
</evidence>
<organism evidence="3 4">
    <name type="scientific">Shewanella corallii</name>
    <dbReference type="NCBI Taxonomy" id="560080"/>
    <lineage>
        <taxon>Bacteria</taxon>
        <taxon>Pseudomonadati</taxon>
        <taxon>Pseudomonadota</taxon>
        <taxon>Gammaproteobacteria</taxon>
        <taxon>Alteromonadales</taxon>
        <taxon>Shewanellaceae</taxon>
        <taxon>Shewanella</taxon>
    </lineage>
</organism>
<dbReference type="InterPro" id="IPR013658">
    <property type="entry name" value="SGL"/>
</dbReference>
<dbReference type="Gene3D" id="2.120.10.30">
    <property type="entry name" value="TolB, C-terminal domain"/>
    <property type="match status" value="1"/>
</dbReference>
<keyword evidence="4" id="KW-1185">Reference proteome</keyword>
<reference evidence="3 4" key="1">
    <citation type="submission" date="2022-01" db="EMBL/GenBank/DDBJ databases">
        <title>Whole genome-based taxonomy of the Shewanellaceae.</title>
        <authorList>
            <person name="Martin-Rodriguez A.J."/>
        </authorList>
    </citation>
    <scope>NUCLEOTIDE SEQUENCE [LARGE SCALE GENOMIC DNA]</scope>
    <source>
        <strain evidence="3 4">DSM 21332</strain>
    </source>
</reference>
<feature type="domain" description="SMP-30/Gluconolactonase/LRE-like region" evidence="2">
    <location>
        <begin position="24"/>
        <end position="266"/>
    </location>
</feature>
<comment type="similarity">
    <text evidence="1">Belongs to the SMP-30/CGR1 family.</text>
</comment>
<dbReference type="PANTHER" id="PTHR10907">
    <property type="entry name" value="REGUCALCIN"/>
    <property type="match status" value="1"/>
</dbReference>
<dbReference type="SUPFAM" id="SSF63829">
    <property type="entry name" value="Calcium-dependent phosphotriesterase"/>
    <property type="match status" value="1"/>
</dbReference>
<dbReference type="EMBL" id="JAKIKT010000002">
    <property type="protein sequence ID" value="MCL2913716.1"/>
    <property type="molecule type" value="Genomic_DNA"/>
</dbReference>
<proteinExistence type="inferred from homology"/>
<sequence length="302" mass="32801">MQPGGDGVMVSARFLYSVPVANILGEGVIWDAGQQQVWWTDIEACLLYCFAPSSRDLTQYKLPRRLCSFALTDNPGTILAAFDTGFGLYQLDSGELEWLARPETAPGPTRLNDGRVDSAGRFWCGSMVEGNAGVGEQGSLYSLDRGECRSHCGGFEIFNGLAWSQDKAWLYCADSAKHLIYRHPWEPEDGSLGPAEIFVRTPDTVFPDGSAVDAGGGLWNAQWNGSRVVRYTPEGQIDFVLHLPVSQPSCVSFGGPDMNLLFVTTASTDLSAEQVSRQPEAGNLLVYQISGVTGTPANKYNI</sequence>
<protein>
    <submittedName>
        <fullName evidence="3">SMP-30/gluconolactonase/LRE family protein</fullName>
    </submittedName>
</protein>
<evidence type="ECO:0000256" key="1">
    <source>
        <dbReference type="ARBA" id="ARBA00008853"/>
    </source>
</evidence>
<accession>A0ABT0N5K3</accession>
<evidence type="ECO:0000313" key="3">
    <source>
        <dbReference type="EMBL" id="MCL2913716.1"/>
    </source>
</evidence>
<dbReference type="Proteomes" id="UP001202831">
    <property type="component" value="Unassembled WGS sequence"/>
</dbReference>
<dbReference type="RefSeq" id="WP_249248441.1">
    <property type="nucleotide sequence ID" value="NZ_JAKIKT010000002.1"/>
</dbReference>
<gene>
    <name evidence="3" type="ORF">L2725_07910</name>
</gene>
<dbReference type="PRINTS" id="PR01790">
    <property type="entry name" value="SMP30FAMILY"/>
</dbReference>
<comment type="caution">
    <text evidence="3">The sequence shown here is derived from an EMBL/GenBank/DDBJ whole genome shotgun (WGS) entry which is preliminary data.</text>
</comment>